<evidence type="ECO:0000313" key="1">
    <source>
        <dbReference type="EMBL" id="KAJ9581784.1"/>
    </source>
</evidence>
<comment type="caution">
    <text evidence="1">The sequence shown here is derived from an EMBL/GenBank/DDBJ whole genome shotgun (WGS) entry which is preliminary data.</text>
</comment>
<reference evidence="1" key="2">
    <citation type="submission" date="2023-05" db="EMBL/GenBank/DDBJ databases">
        <authorList>
            <person name="Fouks B."/>
        </authorList>
    </citation>
    <scope>NUCLEOTIDE SEQUENCE</scope>
    <source>
        <strain evidence="1">Stay&amp;Tobe</strain>
        <tissue evidence="1">Testes</tissue>
    </source>
</reference>
<name>A0AAD7ZJB6_DIPPU</name>
<feature type="non-terminal residue" evidence="1">
    <location>
        <position position="58"/>
    </location>
</feature>
<accession>A0AAD7ZJB6</accession>
<gene>
    <name evidence="1" type="ORF">L9F63_003853</name>
</gene>
<evidence type="ECO:0000313" key="2">
    <source>
        <dbReference type="Proteomes" id="UP001233999"/>
    </source>
</evidence>
<dbReference type="Proteomes" id="UP001233999">
    <property type="component" value="Unassembled WGS sequence"/>
</dbReference>
<sequence length="58" mass="6770">SLNKLFCSYFAQKYDYYVEFYILLPTASILKLDEGKLNVCSCLSNTSSMYHIIMNICR</sequence>
<reference evidence="1" key="1">
    <citation type="journal article" date="2023" name="IScience">
        <title>Live-bearing cockroach genome reveals convergent evolutionary mechanisms linked to viviparity in insects and beyond.</title>
        <authorList>
            <person name="Fouks B."/>
            <person name="Harrison M.C."/>
            <person name="Mikhailova A.A."/>
            <person name="Marchal E."/>
            <person name="English S."/>
            <person name="Carruthers M."/>
            <person name="Jennings E.C."/>
            <person name="Chiamaka E.L."/>
            <person name="Frigard R.A."/>
            <person name="Pippel M."/>
            <person name="Attardo G.M."/>
            <person name="Benoit J.B."/>
            <person name="Bornberg-Bauer E."/>
            <person name="Tobe S.S."/>
        </authorList>
    </citation>
    <scope>NUCLEOTIDE SEQUENCE</scope>
    <source>
        <strain evidence="1">Stay&amp;Tobe</strain>
    </source>
</reference>
<proteinExistence type="predicted"/>
<feature type="non-terminal residue" evidence="1">
    <location>
        <position position="1"/>
    </location>
</feature>
<keyword evidence="2" id="KW-1185">Reference proteome</keyword>
<dbReference type="EMBL" id="JASPKZ010007842">
    <property type="protein sequence ID" value="KAJ9581784.1"/>
    <property type="molecule type" value="Genomic_DNA"/>
</dbReference>
<dbReference type="AlphaFoldDB" id="A0AAD7ZJB6"/>
<protein>
    <submittedName>
        <fullName evidence="1">Uncharacterized protein</fullName>
    </submittedName>
</protein>
<organism evidence="1 2">
    <name type="scientific">Diploptera punctata</name>
    <name type="common">Pacific beetle cockroach</name>
    <dbReference type="NCBI Taxonomy" id="6984"/>
    <lineage>
        <taxon>Eukaryota</taxon>
        <taxon>Metazoa</taxon>
        <taxon>Ecdysozoa</taxon>
        <taxon>Arthropoda</taxon>
        <taxon>Hexapoda</taxon>
        <taxon>Insecta</taxon>
        <taxon>Pterygota</taxon>
        <taxon>Neoptera</taxon>
        <taxon>Polyneoptera</taxon>
        <taxon>Dictyoptera</taxon>
        <taxon>Blattodea</taxon>
        <taxon>Blaberoidea</taxon>
        <taxon>Blaberidae</taxon>
        <taxon>Diplopterinae</taxon>
        <taxon>Diploptera</taxon>
    </lineage>
</organism>